<proteinExistence type="predicted"/>
<sequence length="171" mass="20049">MRIKTTDFKFDYTRYIEGMGKGLVLFKVKVNKKAIGQNYHYFYEDKKKPPLDIAVNPKNKMIEYVSFFAQDEKIGQMSLNLNITFVTKNITFDCFNIDANPPEEKIMKNFILNFNDNNLYLLDSEASQDLIGYEINIDNHILFDQDNIFRGILFSNISDEEIKEMRQSAVL</sequence>
<protein>
    <submittedName>
        <fullName evidence="1">Uncharacterized protein</fullName>
    </submittedName>
</protein>
<accession>A0A6M0SUU9</accession>
<dbReference type="Proteomes" id="UP000472355">
    <property type="component" value="Unassembled WGS sequence"/>
</dbReference>
<name>A0A6M0SUU9_CLOBO</name>
<organism evidence="1 2">
    <name type="scientific">Clostridium botulinum</name>
    <dbReference type="NCBI Taxonomy" id="1491"/>
    <lineage>
        <taxon>Bacteria</taxon>
        <taxon>Bacillati</taxon>
        <taxon>Bacillota</taxon>
        <taxon>Clostridia</taxon>
        <taxon>Eubacteriales</taxon>
        <taxon>Clostridiaceae</taxon>
        <taxon>Clostridium</taxon>
    </lineage>
</organism>
<dbReference type="EMBL" id="SGKU01000095">
    <property type="protein sequence ID" value="NFA44529.1"/>
    <property type="molecule type" value="Genomic_DNA"/>
</dbReference>
<evidence type="ECO:0000313" key="2">
    <source>
        <dbReference type="Proteomes" id="UP000472355"/>
    </source>
</evidence>
<comment type="caution">
    <text evidence="1">The sequence shown here is derived from an EMBL/GenBank/DDBJ whole genome shotgun (WGS) entry which is preliminary data.</text>
</comment>
<dbReference type="RefSeq" id="WP_017825712.1">
    <property type="nucleotide sequence ID" value="NZ_JACBCZ010000011.1"/>
</dbReference>
<reference evidence="1 2" key="1">
    <citation type="submission" date="2019-02" db="EMBL/GenBank/DDBJ databases">
        <title>Genome sequencing of Clostridium botulinum clinical isolates.</title>
        <authorList>
            <person name="Brunt J."/>
            <person name="Van Vliet A.H.M."/>
            <person name="Stringer S.C."/>
            <person name="Grant K.A."/>
            <person name="Carter A.C."/>
            <person name="Peck M.W."/>
        </authorList>
    </citation>
    <scope>NUCLEOTIDE SEQUENCE [LARGE SCALE GENOMIC DNA]</scope>
    <source>
        <strain evidence="1 2">H113700579</strain>
    </source>
</reference>
<evidence type="ECO:0000313" key="1">
    <source>
        <dbReference type="EMBL" id="NFA44529.1"/>
    </source>
</evidence>
<dbReference type="AlphaFoldDB" id="A0A6M0SUU9"/>
<gene>
    <name evidence="1" type="ORF">EXM65_18735</name>
</gene>